<proteinExistence type="inferred from homology"/>
<gene>
    <name evidence="10" type="ORF">GCM10011332_06330</name>
</gene>
<comment type="similarity">
    <text evidence="1 4">Belongs to the SIS family. GutQ/KpsF subfamily.</text>
</comment>
<dbReference type="NCBIfam" id="TIGR00393">
    <property type="entry name" value="kpsF"/>
    <property type="match status" value="1"/>
</dbReference>
<sequence>MAPHSRTAKARPAEQDIASAQRVLTLEAEGLKALADSLNGEFAGAVDILAHVKGRVIVTGMGKSGHIGRKIAATLASTGSPAFFVHPGEASHGDLGMVTQEDAILALSNSGETAELSDIIAYTRRFSIKLISITSRATSTLAEAADVSLVLPNAQEACPLGLAPTTSTTMTLALGDCLSVALLERRGFSASDFKEFHPGGSLGNQLMKVKDLMHTGDALPLVRLNTAMGETLLEMTAKHFGCVAVVDDTRKLLGIITDGDLRRNMTDDLICKKAENVMTVGAKTIGANALAVEALAIMNDKSITSLFVLNEDGTVDGVLHIHDCLRAGIA</sequence>
<evidence type="ECO:0000256" key="6">
    <source>
        <dbReference type="PIRSR" id="PIRSR004692-3"/>
    </source>
</evidence>
<dbReference type="SUPFAM" id="SSF54631">
    <property type="entry name" value="CBS-domain pair"/>
    <property type="match status" value="1"/>
</dbReference>
<feature type="site" description="Catalytically relevant" evidence="6">
    <location>
        <position position="63"/>
    </location>
</feature>
<comment type="caution">
    <text evidence="10">The sequence shown here is derived from an EMBL/GenBank/DDBJ whole genome shotgun (WGS) entry which is preliminary data.</text>
</comment>
<keyword evidence="5" id="KW-0479">Metal-binding</keyword>
<dbReference type="PANTHER" id="PTHR42745:SF1">
    <property type="entry name" value="ARABINOSE 5-PHOSPHATE ISOMERASE KDSD"/>
    <property type="match status" value="1"/>
</dbReference>
<evidence type="ECO:0000256" key="1">
    <source>
        <dbReference type="ARBA" id="ARBA00008165"/>
    </source>
</evidence>
<evidence type="ECO:0000256" key="5">
    <source>
        <dbReference type="PIRSR" id="PIRSR004692-2"/>
    </source>
</evidence>
<keyword evidence="3 7" id="KW-0129">CBS domain</keyword>
<dbReference type="GO" id="GO:0097367">
    <property type="term" value="F:carbohydrate derivative binding"/>
    <property type="evidence" value="ECO:0007669"/>
    <property type="project" value="InterPro"/>
</dbReference>
<dbReference type="GO" id="GO:1901135">
    <property type="term" value="P:carbohydrate derivative metabolic process"/>
    <property type="evidence" value="ECO:0007669"/>
    <property type="project" value="InterPro"/>
</dbReference>
<dbReference type="RefSeq" id="WP_188661532.1">
    <property type="nucleotide sequence ID" value="NZ_BMHV01000004.1"/>
</dbReference>
<dbReference type="PANTHER" id="PTHR42745">
    <property type="match status" value="1"/>
</dbReference>
<evidence type="ECO:0000256" key="3">
    <source>
        <dbReference type="ARBA" id="ARBA00023122"/>
    </source>
</evidence>
<dbReference type="PROSITE" id="PS51371">
    <property type="entry name" value="CBS"/>
    <property type="match status" value="2"/>
</dbReference>
<dbReference type="InterPro" id="IPR001347">
    <property type="entry name" value="SIS_dom"/>
</dbReference>
<reference evidence="10" key="2">
    <citation type="submission" date="2020-09" db="EMBL/GenBank/DDBJ databases">
        <authorList>
            <person name="Sun Q."/>
            <person name="Zhou Y."/>
        </authorList>
    </citation>
    <scope>NUCLEOTIDE SEQUENCE</scope>
    <source>
        <strain evidence="10">CGMCC 1.15254</strain>
    </source>
</reference>
<feature type="site" description="Catalytically relevant" evidence="6">
    <location>
        <position position="115"/>
    </location>
</feature>
<dbReference type="InterPro" id="IPR004800">
    <property type="entry name" value="KdsD/KpsF-type"/>
</dbReference>
<feature type="domain" description="CBS" evidence="8">
    <location>
        <begin position="278"/>
        <end position="330"/>
    </location>
</feature>
<evidence type="ECO:0000256" key="2">
    <source>
        <dbReference type="ARBA" id="ARBA00022737"/>
    </source>
</evidence>
<feature type="site" description="Catalytically relevant" evidence="6">
    <location>
        <position position="156"/>
    </location>
</feature>
<dbReference type="InterPro" id="IPR046348">
    <property type="entry name" value="SIS_dom_sf"/>
</dbReference>
<protein>
    <submittedName>
        <fullName evidence="10">KpsF/GutQ</fullName>
    </submittedName>
</protein>
<keyword evidence="2" id="KW-0677">Repeat</keyword>
<evidence type="ECO:0000256" key="7">
    <source>
        <dbReference type="PROSITE-ProRule" id="PRU00703"/>
    </source>
</evidence>
<evidence type="ECO:0000259" key="8">
    <source>
        <dbReference type="PROSITE" id="PS51371"/>
    </source>
</evidence>
<dbReference type="Proteomes" id="UP000632498">
    <property type="component" value="Unassembled WGS sequence"/>
</dbReference>
<dbReference type="Pfam" id="PF00571">
    <property type="entry name" value="CBS"/>
    <property type="match status" value="2"/>
</dbReference>
<evidence type="ECO:0000259" key="9">
    <source>
        <dbReference type="PROSITE" id="PS51464"/>
    </source>
</evidence>
<dbReference type="CDD" id="cd04604">
    <property type="entry name" value="CBS_pair_SIS_assoc"/>
    <property type="match status" value="1"/>
</dbReference>
<organism evidence="10 11">
    <name type="scientific">Terasakiella brassicae</name>
    <dbReference type="NCBI Taxonomy" id="1634917"/>
    <lineage>
        <taxon>Bacteria</taxon>
        <taxon>Pseudomonadati</taxon>
        <taxon>Pseudomonadota</taxon>
        <taxon>Alphaproteobacteria</taxon>
        <taxon>Rhodospirillales</taxon>
        <taxon>Terasakiellaceae</taxon>
        <taxon>Terasakiella</taxon>
    </lineage>
</organism>
<feature type="domain" description="SIS" evidence="9">
    <location>
        <begin position="45"/>
        <end position="188"/>
    </location>
</feature>
<dbReference type="AlphaFoldDB" id="A0A917BT27"/>
<dbReference type="InterPro" id="IPR046342">
    <property type="entry name" value="CBS_dom_sf"/>
</dbReference>
<dbReference type="Pfam" id="PF01380">
    <property type="entry name" value="SIS"/>
    <property type="match status" value="1"/>
</dbReference>
<feature type="domain" description="CBS" evidence="8">
    <location>
        <begin position="213"/>
        <end position="273"/>
    </location>
</feature>
<dbReference type="FunFam" id="3.40.50.10490:FF:000011">
    <property type="entry name" value="Arabinose 5-phosphate isomerase"/>
    <property type="match status" value="1"/>
</dbReference>
<dbReference type="SUPFAM" id="SSF53697">
    <property type="entry name" value="SIS domain"/>
    <property type="match status" value="1"/>
</dbReference>
<dbReference type="EMBL" id="BMHV01000004">
    <property type="protein sequence ID" value="GGF55666.1"/>
    <property type="molecule type" value="Genomic_DNA"/>
</dbReference>
<dbReference type="GO" id="GO:0005975">
    <property type="term" value="P:carbohydrate metabolic process"/>
    <property type="evidence" value="ECO:0007669"/>
    <property type="project" value="InterPro"/>
</dbReference>
<dbReference type="GO" id="GO:0046872">
    <property type="term" value="F:metal ion binding"/>
    <property type="evidence" value="ECO:0007669"/>
    <property type="project" value="UniProtKB-KW"/>
</dbReference>
<accession>A0A917BT27</accession>
<dbReference type="PROSITE" id="PS51464">
    <property type="entry name" value="SIS"/>
    <property type="match status" value="1"/>
</dbReference>
<dbReference type="PIRSF" id="PIRSF004692">
    <property type="entry name" value="KdsD_KpsF"/>
    <property type="match status" value="1"/>
</dbReference>
<dbReference type="InterPro" id="IPR050986">
    <property type="entry name" value="GutQ/KpsF_isomerases"/>
</dbReference>
<evidence type="ECO:0000313" key="11">
    <source>
        <dbReference type="Proteomes" id="UP000632498"/>
    </source>
</evidence>
<evidence type="ECO:0000256" key="4">
    <source>
        <dbReference type="PIRNR" id="PIRNR004692"/>
    </source>
</evidence>
<keyword evidence="11" id="KW-1185">Reference proteome</keyword>
<dbReference type="SMART" id="SM00116">
    <property type="entry name" value="CBS"/>
    <property type="match status" value="1"/>
</dbReference>
<reference evidence="10" key="1">
    <citation type="journal article" date="2014" name="Int. J. Syst. Evol. Microbiol.">
        <title>Complete genome sequence of Corynebacterium casei LMG S-19264T (=DSM 44701T), isolated from a smear-ripened cheese.</title>
        <authorList>
            <consortium name="US DOE Joint Genome Institute (JGI-PGF)"/>
            <person name="Walter F."/>
            <person name="Albersmeier A."/>
            <person name="Kalinowski J."/>
            <person name="Ruckert C."/>
        </authorList>
    </citation>
    <scope>NUCLEOTIDE SEQUENCE</scope>
    <source>
        <strain evidence="10">CGMCC 1.15254</strain>
    </source>
</reference>
<feature type="binding site" evidence="5">
    <location>
        <position position="86"/>
    </location>
    <ligand>
        <name>Zn(2+)</name>
        <dbReference type="ChEBI" id="CHEBI:29105"/>
    </ligand>
</feature>
<name>A0A917BT27_9PROT</name>
<dbReference type="GO" id="GO:0019146">
    <property type="term" value="F:arabinose-5-phosphate isomerase activity"/>
    <property type="evidence" value="ECO:0007669"/>
    <property type="project" value="UniProtKB-ARBA"/>
</dbReference>
<dbReference type="InterPro" id="IPR000644">
    <property type="entry name" value="CBS_dom"/>
</dbReference>
<dbReference type="CDD" id="cd05014">
    <property type="entry name" value="SIS_Kpsf"/>
    <property type="match status" value="1"/>
</dbReference>
<dbReference type="Gene3D" id="3.40.50.10490">
    <property type="entry name" value="Glucose-6-phosphate isomerase like protein, domain 1"/>
    <property type="match status" value="1"/>
</dbReference>
<dbReference type="InterPro" id="IPR035474">
    <property type="entry name" value="SIS_Kpsf"/>
</dbReference>
<dbReference type="Gene3D" id="3.10.580.10">
    <property type="entry name" value="CBS-domain"/>
    <property type="match status" value="1"/>
</dbReference>
<feature type="site" description="Catalytically relevant" evidence="6">
    <location>
        <position position="197"/>
    </location>
</feature>
<evidence type="ECO:0000313" key="10">
    <source>
        <dbReference type="EMBL" id="GGF55666.1"/>
    </source>
</evidence>
<keyword evidence="5" id="KW-0862">Zinc</keyword>